<reference evidence="2 3" key="1">
    <citation type="submission" date="2017-02" db="EMBL/GenBank/DDBJ databases">
        <title>Genomes of Trichoderma spp. with biocontrol activity.</title>
        <authorList>
            <person name="Gardiner D."/>
            <person name="Kazan K."/>
            <person name="Vos C."/>
            <person name="Harvey P."/>
        </authorList>
    </citation>
    <scope>NUCLEOTIDE SEQUENCE [LARGE SCALE GENOMIC DNA]</scope>
    <source>
        <strain evidence="2 3">Tr1</strain>
    </source>
</reference>
<dbReference type="OrthoDB" id="10560481at2759"/>
<proteinExistence type="predicted"/>
<dbReference type="EMBL" id="MTYI01000027">
    <property type="protein sequence ID" value="PNP57586.1"/>
    <property type="molecule type" value="Genomic_DNA"/>
</dbReference>
<protein>
    <submittedName>
        <fullName evidence="2">Uncharacterized protein</fullName>
    </submittedName>
</protein>
<name>A0A2K0UIL6_TRIHA</name>
<feature type="compositionally biased region" description="Basic and acidic residues" evidence="1">
    <location>
        <begin position="91"/>
        <end position="100"/>
    </location>
</feature>
<dbReference type="Proteomes" id="UP000236290">
    <property type="component" value="Unassembled WGS sequence"/>
</dbReference>
<feature type="region of interest" description="Disordered" evidence="1">
    <location>
        <begin position="1"/>
        <end position="170"/>
    </location>
</feature>
<feature type="compositionally biased region" description="Basic and acidic residues" evidence="1">
    <location>
        <begin position="154"/>
        <end position="170"/>
    </location>
</feature>
<organism evidence="2 3">
    <name type="scientific">Trichoderma harzianum</name>
    <name type="common">Hypocrea lixii</name>
    <dbReference type="NCBI Taxonomy" id="5544"/>
    <lineage>
        <taxon>Eukaryota</taxon>
        <taxon>Fungi</taxon>
        <taxon>Dikarya</taxon>
        <taxon>Ascomycota</taxon>
        <taxon>Pezizomycotina</taxon>
        <taxon>Sordariomycetes</taxon>
        <taxon>Hypocreomycetidae</taxon>
        <taxon>Hypocreales</taxon>
        <taxon>Hypocreaceae</taxon>
        <taxon>Trichoderma</taxon>
    </lineage>
</organism>
<sequence>MAPHATDESPPEANTNTSVPPNDPEEASPGSRPRESDIRLSTLDRGAIFRLMREQQGRRTHIRVRPQGPSGQRHQGPDARDMAGPSPVEQHFARRFDRLSQRPRQGRVNGVNGHSDEGDEAGRDEHLDEDDKDASDQPMEQLNINGVHEELDENDGHEQRDTGEADHHRA</sequence>
<accession>A0A2K0UIL6</accession>
<evidence type="ECO:0000313" key="3">
    <source>
        <dbReference type="Proteomes" id="UP000236290"/>
    </source>
</evidence>
<evidence type="ECO:0000256" key="1">
    <source>
        <dbReference type="SAM" id="MobiDB-lite"/>
    </source>
</evidence>
<dbReference type="AlphaFoldDB" id="A0A2K0UIL6"/>
<feature type="compositionally biased region" description="Basic and acidic residues" evidence="1">
    <location>
        <begin position="114"/>
        <end position="126"/>
    </location>
</feature>
<evidence type="ECO:0000313" key="2">
    <source>
        <dbReference type="EMBL" id="PNP57586.1"/>
    </source>
</evidence>
<gene>
    <name evidence="2" type="ORF">THARTR1_02584</name>
</gene>
<comment type="caution">
    <text evidence="2">The sequence shown here is derived from an EMBL/GenBank/DDBJ whole genome shotgun (WGS) entry which is preliminary data.</text>
</comment>